<reference evidence="2 3" key="1">
    <citation type="journal article" date="2025" name="Int. J. Syst. Evol. Microbiol.">
        <title>Desulfovibrio falkowii sp. nov., Porphyromonas miyakawae sp. nov., Mediterraneibacter flintii sp. nov. and Owariibacterium komagatae gen. nov., sp. nov., isolated from human faeces.</title>
        <authorList>
            <person name="Hamaguchi T."/>
            <person name="Ohara M."/>
            <person name="Hisatomi A."/>
            <person name="Sekiguchi K."/>
            <person name="Takeda J.I."/>
            <person name="Ueyama J."/>
            <person name="Ito M."/>
            <person name="Nishiwaki H."/>
            <person name="Ogi T."/>
            <person name="Hirayama M."/>
            <person name="Ohkuma M."/>
            <person name="Sakamoto M."/>
            <person name="Ohno K."/>
        </authorList>
    </citation>
    <scope>NUCLEOTIDE SEQUENCE [LARGE SCALE GENOMIC DNA]</scope>
    <source>
        <strain evidence="2 3">13CB11C</strain>
    </source>
</reference>
<name>A0ABQ0E1Y5_9PORP</name>
<dbReference type="InterPro" id="IPR014001">
    <property type="entry name" value="Helicase_ATP-bd"/>
</dbReference>
<comment type="caution">
    <text evidence="2">The sequence shown here is derived from an EMBL/GenBank/DDBJ whole genome shotgun (WGS) entry which is preliminary data.</text>
</comment>
<dbReference type="InterPro" id="IPR006935">
    <property type="entry name" value="Helicase/UvrB_N"/>
</dbReference>
<feature type="domain" description="Helicase ATP-binding" evidence="1">
    <location>
        <begin position="84"/>
        <end position="286"/>
    </location>
</feature>
<dbReference type="Pfam" id="PF04851">
    <property type="entry name" value="ResIII"/>
    <property type="match status" value="1"/>
</dbReference>
<sequence length="1033" mass="118061">MKLQYKHQTFQEEAARCVVRAFEGQPYQQANEYLQDPGKEARNNQLGLETALRGYGNAPLMLSRDAIAANVRTIQRERDIKPIDALEGEGISLTVEMETGTGKTYTYIKTMYELNKQYGWSKFIIVVPSVAIREGVFKSFETMKEHFSSEYNKPMQYFIYNSSQLTKIDAFGSDNNLHVMIINMQAFNTSLNEEKNKEGRGGDSVARIIFSKRDDFGSRRPIDILAATNPIIIIDEPQTVLGANKKNATRKGLKLFNPLMMLLYSATHREVRNMVFRLDAIDAYKQRLVKKISVKGIHQVGATGTEGFVHLDEVIVRRDQDPKARLTFERMGAGGTISRITRVVDEGFDLYEQSDELEAYRESYKVETIDGKAETVQFANGIRLSVGDSVNSDDTLRLLQIRETIKSHLERERKLYPMGIKVLSLFFIDHVENYRTYHNGTAEKGKYARMFEEEYRRAVSELSLFENEAYRHYLSKNMDAEKAHNGYFSVDRRGEIIDSRVSRGESDSNDQSAYDLIMKNKERLLSLDEKTRFIFSHSALKEGWDNPNVFQICTLKETDNTTRRRQEVGRGMRLCVDQKGIRQDAGLLGNEVFDINVLTVIASESYESFAAALQHEIAEVVSERRRKITCSFFVGNIYQSDSVDGEQEGTKLTVDEATSNALYNHFIRTGYVDDYGKLTPKYYNALETDTLQLDGFAPYKGGIVRTLENVYCPEGIKVENADKAKEASFRIDCFRKKEFQELWQQINAKTSYRVAFSTDELVEKAAEALNKNLSVTQIRYEVHEGHMEEIEDKEALRLGNAVQRDAVRVERLPKRTINQGVRYDLIGSLIADTGLTRKTVIAILKRMKEEKFALFGLNPEEFLRKTGKIINDAMASTLVQQISYVPTEEKYDVDVFTANSIRGELGVTAMESESKSLYDLVVTDSTNELRFAADLEQHEEVIVYTKLPRGFYINTPMGHYNPDWAIVFKEKGVKHVYFVAETKGSMQTMQLREVEKAKIECAKRHFKAVSEGENPVVYKVVSDYKQLSDQLTQ</sequence>
<dbReference type="RefSeq" id="WP_411915520.1">
    <property type="nucleotide sequence ID" value="NZ_BAAFSF010000001.1"/>
</dbReference>
<dbReference type="InterPro" id="IPR027417">
    <property type="entry name" value="P-loop_NTPase"/>
</dbReference>
<organism evidence="2 3">
    <name type="scientific">Porphyromonas miyakawae</name>
    <dbReference type="NCBI Taxonomy" id="3137470"/>
    <lineage>
        <taxon>Bacteria</taxon>
        <taxon>Pseudomonadati</taxon>
        <taxon>Bacteroidota</taxon>
        <taxon>Bacteroidia</taxon>
        <taxon>Bacteroidales</taxon>
        <taxon>Porphyromonadaceae</taxon>
        <taxon>Porphyromonas</taxon>
    </lineage>
</organism>
<dbReference type="InterPro" id="IPR045572">
    <property type="entry name" value="RE_endonuc_C"/>
</dbReference>
<dbReference type="Gene3D" id="3.40.50.300">
    <property type="entry name" value="P-loop containing nucleotide triphosphate hydrolases"/>
    <property type="match status" value="2"/>
</dbReference>
<keyword evidence="2" id="KW-0067">ATP-binding</keyword>
<dbReference type="Proteomes" id="UP001628220">
    <property type="component" value="Unassembled WGS sequence"/>
</dbReference>
<keyword evidence="2" id="KW-0347">Helicase</keyword>
<evidence type="ECO:0000313" key="3">
    <source>
        <dbReference type="Proteomes" id="UP001628220"/>
    </source>
</evidence>
<protein>
    <submittedName>
        <fullName evidence="2">DEAD/DEAH box helicase family protein</fullName>
    </submittedName>
</protein>
<accession>A0ABQ0E1Y5</accession>
<dbReference type="PANTHER" id="PTHR47396">
    <property type="entry name" value="TYPE I RESTRICTION ENZYME ECOKI R PROTEIN"/>
    <property type="match status" value="1"/>
</dbReference>
<dbReference type="EMBL" id="BAAFSF010000001">
    <property type="protein sequence ID" value="GAB1251716.1"/>
    <property type="molecule type" value="Genomic_DNA"/>
</dbReference>
<proteinExistence type="predicted"/>
<dbReference type="SMART" id="SM00487">
    <property type="entry name" value="DEXDc"/>
    <property type="match status" value="1"/>
</dbReference>
<dbReference type="PROSITE" id="PS51192">
    <property type="entry name" value="HELICASE_ATP_BIND_1"/>
    <property type="match status" value="1"/>
</dbReference>
<dbReference type="Pfam" id="PF19778">
    <property type="entry name" value="RE_endonuc"/>
    <property type="match status" value="1"/>
</dbReference>
<dbReference type="InterPro" id="IPR050742">
    <property type="entry name" value="Helicase_Restrict-Modif_Enz"/>
</dbReference>
<evidence type="ECO:0000313" key="2">
    <source>
        <dbReference type="EMBL" id="GAB1251716.1"/>
    </source>
</evidence>
<gene>
    <name evidence="2" type="ORF">Tsumi_08200</name>
</gene>
<keyword evidence="2" id="KW-0547">Nucleotide-binding</keyword>
<keyword evidence="3" id="KW-1185">Reference proteome</keyword>
<dbReference type="SUPFAM" id="SSF52540">
    <property type="entry name" value="P-loop containing nucleoside triphosphate hydrolases"/>
    <property type="match status" value="1"/>
</dbReference>
<keyword evidence="2" id="KW-0378">Hydrolase</keyword>
<dbReference type="PANTHER" id="PTHR47396:SF1">
    <property type="entry name" value="ATP-DEPENDENT HELICASE IRC3-RELATED"/>
    <property type="match status" value="1"/>
</dbReference>
<dbReference type="GO" id="GO:0004386">
    <property type="term" value="F:helicase activity"/>
    <property type="evidence" value="ECO:0007669"/>
    <property type="project" value="UniProtKB-KW"/>
</dbReference>
<evidence type="ECO:0000259" key="1">
    <source>
        <dbReference type="PROSITE" id="PS51192"/>
    </source>
</evidence>